<dbReference type="SUPFAM" id="SSF53474">
    <property type="entry name" value="alpha/beta-Hydrolases"/>
    <property type="match status" value="1"/>
</dbReference>
<feature type="domain" description="Alpha/beta hydrolase fold-3" evidence="2">
    <location>
        <begin position="155"/>
        <end position="217"/>
    </location>
</feature>
<keyword evidence="4" id="KW-1185">Reference proteome</keyword>
<organism evidence="3 4">
    <name type="scientific">Xenotaenia resolanae</name>
    <dbReference type="NCBI Taxonomy" id="208358"/>
    <lineage>
        <taxon>Eukaryota</taxon>
        <taxon>Metazoa</taxon>
        <taxon>Chordata</taxon>
        <taxon>Craniata</taxon>
        <taxon>Vertebrata</taxon>
        <taxon>Euteleostomi</taxon>
        <taxon>Actinopterygii</taxon>
        <taxon>Neopterygii</taxon>
        <taxon>Teleostei</taxon>
        <taxon>Neoteleostei</taxon>
        <taxon>Acanthomorphata</taxon>
        <taxon>Ovalentaria</taxon>
        <taxon>Atherinomorphae</taxon>
        <taxon>Cyprinodontiformes</taxon>
        <taxon>Goodeidae</taxon>
        <taxon>Xenotaenia</taxon>
    </lineage>
</organism>
<dbReference type="Proteomes" id="UP001444071">
    <property type="component" value="Unassembled WGS sequence"/>
</dbReference>
<dbReference type="InterPro" id="IPR013094">
    <property type="entry name" value="AB_hydrolase_3"/>
</dbReference>
<gene>
    <name evidence="3" type="ORF">XENORESO_015470</name>
</gene>
<protein>
    <recommendedName>
        <fullName evidence="2">Alpha/beta hydrolase fold-3 domain-containing protein</fullName>
    </recommendedName>
</protein>
<sequence length="254" mass="27169">MRALAAGIRVPDGIMAAYPATLLTTDASPSRLLTLIDPVLPLGVLAKCINAYAGSDFQTVQPAERRGSLSALGRDTALLLSDLTQGASNWIQSFLDPGRTSSDTSFPSHRGNDHHRASAPAATSSSADILHYPDGFEPLRSECHAYVLPTSCPVIRNPFVSPLLAPTTLLKGLPPVHLVASALDALLDDSVMFAKKLRAMGQPVTLVVVDDLPHGFLSLAQICKETQFASEFCVARIREIFQPEISKRSTPAET</sequence>
<dbReference type="Pfam" id="PF07859">
    <property type="entry name" value="Abhydrolase_3"/>
    <property type="match status" value="1"/>
</dbReference>
<evidence type="ECO:0000259" key="2">
    <source>
        <dbReference type="Pfam" id="PF07859"/>
    </source>
</evidence>
<proteinExistence type="predicted"/>
<feature type="region of interest" description="Disordered" evidence="1">
    <location>
        <begin position="101"/>
        <end position="125"/>
    </location>
</feature>
<dbReference type="PANTHER" id="PTHR23025">
    <property type="entry name" value="TRIACYLGLYCEROL LIPASE"/>
    <property type="match status" value="1"/>
</dbReference>
<reference evidence="3 4" key="1">
    <citation type="submission" date="2021-06" db="EMBL/GenBank/DDBJ databases">
        <authorList>
            <person name="Palmer J.M."/>
        </authorList>
    </citation>
    <scope>NUCLEOTIDE SEQUENCE [LARGE SCALE GENOMIC DNA]</scope>
    <source>
        <strain evidence="3 4">XR_2019</strain>
        <tissue evidence="3">Muscle</tissue>
    </source>
</reference>
<evidence type="ECO:0000313" key="4">
    <source>
        <dbReference type="Proteomes" id="UP001444071"/>
    </source>
</evidence>
<name>A0ABV0W458_9TELE</name>
<dbReference type="PANTHER" id="PTHR23025:SF2">
    <property type="entry name" value="HORMONE-SENSITIVE LIPASE"/>
    <property type="match status" value="1"/>
</dbReference>
<comment type="caution">
    <text evidence="3">The sequence shown here is derived from an EMBL/GenBank/DDBJ whole genome shotgun (WGS) entry which is preliminary data.</text>
</comment>
<accession>A0ABV0W458</accession>
<evidence type="ECO:0000313" key="3">
    <source>
        <dbReference type="EMBL" id="MEQ2263924.1"/>
    </source>
</evidence>
<dbReference type="InterPro" id="IPR029058">
    <property type="entry name" value="AB_hydrolase_fold"/>
</dbReference>
<dbReference type="Gene3D" id="3.40.50.1820">
    <property type="entry name" value="alpha/beta hydrolase"/>
    <property type="match status" value="1"/>
</dbReference>
<evidence type="ECO:0000256" key="1">
    <source>
        <dbReference type="SAM" id="MobiDB-lite"/>
    </source>
</evidence>
<dbReference type="EMBL" id="JAHRIM010025017">
    <property type="protein sequence ID" value="MEQ2263924.1"/>
    <property type="molecule type" value="Genomic_DNA"/>
</dbReference>